<feature type="region of interest" description="Disordered" evidence="2">
    <location>
        <begin position="862"/>
        <end position="1244"/>
    </location>
</feature>
<feature type="compositionally biased region" description="Basic and acidic residues" evidence="2">
    <location>
        <begin position="923"/>
        <end position="932"/>
    </location>
</feature>
<feature type="compositionally biased region" description="Polar residues" evidence="2">
    <location>
        <begin position="1327"/>
        <end position="1341"/>
    </location>
</feature>
<feature type="compositionally biased region" description="Basic and acidic residues" evidence="2">
    <location>
        <begin position="349"/>
        <end position="360"/>
    </location>
</feature>
<feature type="compositionally biased region" description="Polar residues" evidence="2">
    <location>
        <begin position="862"/>
        <end position="871"/>
    </location>
</feature>
<feature type="compositionally biased region" description="Low complexity" evidence="2">
    <location>
        <begin position="758"/>
        <end position="772"/>
    </location>
</feature>
<feature type="coiled-coil region" evidence="1">
    <location>
        <begin position="784"/>
        <end position="832"/>
    </location>
</feature>
<feature type="compositionally biased region" description="Basic and acidic residues" evidence="2">
    <location>
        <begin position="1"/>
        <end position="25"/>
    </location>
</feature>
<feature type="compositionally biased region" description="Basic and acidic residues" evidence="2">
    <location>
        <begin position="1024"/>
        <end position="1050"/>
    </location>
</feature>
<feature type="compositionally biased region" description="Pro residues" evidence="2">
    <location>
        <begin position="945"/>
        <end position="957"/>
    </location>
</feature>
<gene>
    <name evidence="3" type="ORF">Cvel_4397</name>
</gene>
<feature type="compositionally biased region" description="Basic and acidic residues" evidence="2">
    <location>
        <begin position="510"/>
        <end position="534"/>
    </location>
</feature>
<feature type="compositionally biased region" description="Basic and acidic residues" evidence="2">
    <location>
        <begin position="895"/>
        <end position="908"/>
    </location>
</feature>
<evidence type="ECO:0000256" key="2">
    <source>
        <dbReference type="SAM" id="MobiDB-lite"/>
    </source>
</evidence>
<feature type="coiled-coil region" evidence="1">
    <location>
        <begin position="547"/>
        <end position="588"/>
    </location>
</feature>
<protein>
    <submittedName>
        <fullName evidence="3">Uncharacterized protein</fullName>
    </submittedName>
</protein>
<feature type="region of interest" description="Disordered" evidence="2">
    <location>
        <begin position="1327"/>
        <end position="1368"/>
    </location>
</feature>
<feature type="region of interest" description="Disordered" evidence="2">
    <location>
        <begin position="658"/>
        <end position="772"/>
    </location>
</feature>
<feature type="region of interest" description="Disordered" evidence="2">
    <location>
        <begin position="207"/>
        <end position="536"/>
    </location>
</feature>
<sequence>MEKAGRGTSSRERVREKEKERDKQMMPHAQGVIAPGVQKVFPQVQVWSMTPGASSPPPASASVSTSLLGGRREREKDKGGASPSTVTSPSPSLKVDAVVFEGDLQAFCTPDGKQKLMAFGGTRLNIRKYTCAACIKNSFFLDPKTESTADPPYIVALPVDALEDEVADFEAIFRVEGLLRHSIHRGTHAERGALAGGDAHTLISAATVDASAPSPPARVKTTPVRFSTGNGPRSRGAVPSQGGRSSVRAGGSCLRPPSVSLPRGVGGRERDRKEQKARGGVHKEKEKERSTPHPIIPQAQTPPSQVERPKRNQAAAERGSLGGREREGIDLVPESEEKSSVFSFGNRVARKEAPHQRDSGGRQLEGEDPDLDVEVPSSAASPRDPISSTTSSTERHQYSLSGGQQQRENLMVVRGVGAGARGERDPTPHPFAQQQHQDQDQTRGLPPSLAGGVGVYRSSPSPSSSAAAAGVPSPSPSLCGEKETDRERETDGRERLGGEGGTSGSSWLHLGERSTEEMIVERQSEDERMRERESASGIRLLRLEKSLKLRQGEVAELSRRLEAAQKRQETAESEAAEMKAKAEEADAVAAAADVEMQDWRARAEAESAILDEFRETDTVVRTLRSQWAFDVTRNNHRRFGLKKPYALEVVDRYLESIGRPIPGGRVEASVEGEGQEDGEGGEGGEGECVESQVQQEQKEQPEVQEEEQKKQMQPEKEGTENLDTAPVKVEGERDGDQGEEEKESTAAACVSHEGQVLPSQSPPNNNSAGSSSMVMIRRQTLSHERQLKAEREKHSIQLMQLEAQIRALEGRLEEKNEEVKDLRNSLSEAATEIHSFELLRDAPFLSQHLNLFGRWVHTRTAASQQQQNQGDCSREAEGQLEGRQTPELGLGGLRTEAKPTNKKEKKEGQAQVQRKPTPVPLSHETKEKENDAPKPPPHPRHSPRSPTPMPPSPPLPPTSASASASPYTASASAVATGGSLAGGARADTLPRTPIPHPPPLPNRAMSPKDPNPNVAPSVPLLASPRHDSRRERHVPPPESHRRKDEKKKGSPVESAAHPKVPVDAPAEEEKKIQPIRPPLAVVTSPRPAVTPRGFTHAQLKSPPMYAPLPPHSHRGNPAGGTMHPLNPAQTPNRHHTPGPPNPATPLQPTQAAVHAHAQVMRAQRDSVLSHSSANTDNNNNNNNKAAHTPGGAIGASGPHYPYPPPPHPHYLYTQGPHPHPLPHHNHLQLPPPAVPPAASAGPSPIFEQIPPTHAWPPNMGFLPTARVEGMMPVHCPLGVPPQHHVHQTPHTPRQMGAALPPSSALDPYANPLAGCFLHLPADHQQTLPGALQRNGNSSTAEKQAVQMGHGPPHAHSNKPTDSADRGRGGFIARLFNPR</sequence>
<feature type="region of interest" description="Disordered" evidence="2">
    <location>
        <begin position="1"/>
        <end position="34"/>
    </location>
</feature>
<keyword evidence="1" id="KW-0175">Coiled coil</keyword>
<feature type="compositionally biased region" description="Basic and acidic residues" evidence="2">
    <location>
        <begin position="323"/>
        <end position="339"/>
    </location>
</feature>
<feature type="compositionally biased region" description="Basic and acidic residues" evidence="2">
    <location>
        <begin position="480"/>
        <end position="497"/>
    </location>
</feature>
<feature type="region of interest" description="Disordered" evidence="2">
    <location>
        <begin position="48"/>
        <end position="91"/>
    </location>
</feature>
<feature type="compositionally biased region" description="Polar residues" evidence="2">
    <location>
        <begin position="1166"/>
        <end position="1176"/>
    </location>
</feature>
<dbReference type="EMBL" id="CDMZ01001015">
    <property type="protein sequence ID" value="CEM25738.1"/>
    <property type="molecule type" value="Genomic_DNA"/>
</dbReference>
<name>A0A0G4GA46_9ALVE</name>
<evidence type="ECO:0000313" key="3">
    <source>
        <dbReference type="EMBL" id="CEM25738.1"/>
    </source>
</evidence>
<reference evidence="3" key="1">
    <citation type="submission" date="2014-11" db="EMBL/GenBank/DDBJ databases">
        <authorList>
            <person name="Otto D Thomas"/>
            <person name="Naeem Raeece"/>
        </authorList>
    </citation>
    <scope>NUCLEOTIDE SEQUENCE</scope>
</reference>
<proteinExistence type="predicted"/>
<feature type="compositionally biased region" description="Basic and acidic residues" evidence="2">
    <location>
        <begin position="266"/>
        <end position="291"/>
    </location>
</feature>
<feature type="region of interest" description="Disordered" evidence="2">
    <location>
        <begin position="1284"/>
        <end position="1303"/>
    </location>
</feature>
<evidence type="ECO:0000256" key="1">
    <source>
        <dbReference type="SAM" id="Coils"/>
    </source>
</evidence>
<feature type="compositionally biased region" description="Low complexity" evidence="2">
    <location>
        <begin position="958"/>
        <end position="984"/>
    </location>
</feature>
<dbReference type="VEuPathDB" id="CryptoDB:Cvel_4397"/>
<feature type="compositionally biased region" description="Basic and acidic residues" evidence="2">
    <location>
        <begin position="70"/>
        <end position="79"/>
    </location>
</feature>
<feature type="compositionally biased region" description="Basic and acidic residues" evidence="2">
    <location>
        <begin position="696"/>
        <end position="719"/>
    </location>
</feature>
<feature type="compositionally biased region" description="Polar residues" evidence="2">
    <location>
        <begin position="386"/>
        <end position="408"/>
    </location>
</feature>
<organism evidence="3">
    <name type="scientific">Chromera velia CCMP2878</name>
    <dbReference type="NCBI Taxonomy" id="1169474"/>
    <lineage>
        <taxon>Eukaryota</taxon>
        <taxon>Sar</taxon>
        <taxon>Alveolata</taxon>
        <taxon>Colpodellida</taxon>
        <taxon>Chromeraceae</taxon>
        <taxon>Chromera</taxon>
    </lineage>
</organism>
<feature type="compositionally biased region" description="Low complexity" evidence="2">
    <location>
        <begin position="458"/>
        <end position="472"/>
    </location>
</feature>
<feature type="compositionally biased region" description="Acidic residues" evidence="2">
    <location>
        <begin position="673"/>
        <end position="688"/>
    </location>
</feature>
<feature type="compositionally biased region" description="Pro residues" evidence="2">
    <location>
        <begin position="992"/>
        <end position="1001"/>
    </location>
</feature>
<accession>A0A0G4GA46</accession>
<feature type="compositionally biased region" description="Low complexity" evidence="2">
    <location>
        <begin position="80"/>
        <end position="91"/>
    </location>
</feature>